<dbReference type="Gene3D" id="1.20.1250.20">
    <property type="entry name" value="MFS general substrate transporter like domains"/>
    <property type="match status" value="1"/>
</dbReference>
<name>A0ABW0YR72_9BACI</name>
<keyword evidence="8" id="KW-0375">Hydrogen ion transport</keyword>
<dbReference type="PROSITE" id="PS50850">
    <property type="entry name" value="MFS"/>
    <property type="match status" value="1"/>
</dbReference>
<keyword evidence="6" id="KW-1003">Cell membrane</keyword>
<feature type="transmembrane region" description="Helical" evidence="14">
    <location>
        <begin position="267"/>
        <end position="288"/>
    </location>
</feature>
<evidence type="ECO:0000256" key="5">
    <source>
        <dbReference type="ARBA" id="ARBA00022449"/>
    </source>
</evidence>
<feature type="transmembrane region" description="Helical" evidence="14">
    <location>
        <begin position="350"/>
        <end position="369"/>
    </location>
</feature>
<organism evidence="16 17">
    <name type="scientific">Thalassorhabdus alkalitolerans</name>
    <dbReference type="NCBI Taxonomy" id="2282697"/>
    <lineage>
        <taxon>Bacteria</taxon>
        <taxon>Bacillati</taxon>
        <taxon>Bacillota</taxon>
        <taxon>Bacilli</taxon>
        <taxon>Bacillales</taxon>
        <taxon>Bacillaceae</taxon>
        <taxon>Thalassorhabdus</taxon>
    </lineage>
</organism>
<dbReference type="InterPro" id="IPR036259">
    <property type="entry name" value="MFS_trans_sf"/>
</dbReference>
<dbReference type="RefSeq" id="WP_385942447.1">
    <property type="nucleotide sequence ID" value="NZ_JBHSOZ010000009.1"/>
</dbReference>
<keyword evidence="4" id="KW-0813">Transport</keyword>
<evidence type="ECO:0000256" key="6">
    <source>
        <dbReference type="ARBA" id="ARBA00022475"/>
    </source>
</evidence>
<dbReference type="InterPro" id="IPR020846">
    <property type="entry name" value="MFS_dom"/>
</dbReference>
<comment type="similarity">
    <text evidence="3">Belongs to the major facilitator superfamily. TCR/Tet family.</text>
</comment>
<feature type="transmembrane region" description="Helical" evidence="14">
    <location>
        <begin position="229"/>
        <end position="246"/>
    </location>
</feature>
<feature type="domain" description="Major facilitator superfamily (MFS) profile" evidence="15">
    <location>
        <begin position="22"/>
        <end position="459"/>
    </location>
</feature>
<evidence type="ECO:0000256" key="10">
    <source>
        <dbReference type="ARBA" id="ARBA00023065"/>
    </source>
</evidence>
<evidence type="ECO:0000256" key="14">
    <source>
        <dbReference type="SAM" id="Phobius"/>
    </source>
</evidence>
<dbReference type="EMBL" id="JBHSOZ010000009">
    <property type="protein sequence ID" value="MFC5713972.1"/>
    <property type="molecule type" value="Genomic_DNA"/>
</dbReference>
<sequence>MTTSATSAHSPPELEPLLKKRLIRLVALILIFSVMNGTMFNVAIPDIADHFNLLPSQVSWVMTGYIMVNAVGALMYGKLADIFPIRSILTFGISMFALGALLGFLSPSYGFLLASRILQAIGGATIPALAFIIPTRFFPNERGKVFGIISSTIAFASGIGPIAGGLIAGILDWRYLFLFSVASVFAIPFFRKWMPAEEKREGKIDYLGALLFSIAIASFLAFVTTLMMWLIPVASLSFVLFILRIVKAEDPFIRPEMLKNRAYTITILTSFLGTSVLFGLIFVIPIMLRDLYDLSTLAIGFVLFPGAMIAGILGRSGGELVDKIGGEKVVVLALVLIGSGTILLSTFAGFAPWIIAVCLVISYIGFPLIQSSTANILSAILPAKQTGVGIGLFNLLNFVAGAFSSASFGAILDIQDTGIVLNPFALQGENAIFSNLFLGLTVLSFLALLLFSMTFKKHSSAD</sequence>
<feature type="transmembrane region" description="Helical" evidence="14">
    <location>
        <begin position="432"/>
        <end position="451"/>
    </location>
</feature>
<feature type="transmembrane region" description="Helical" evidence="14">
    <location>
        <begin position="173"/>
        <end position="194"/>
    </location>
</feature>
<evidence type="ECO:0000313" key="16">
    <source>
        <dbReference type="EMBL" id="MFC5713972.1"/>
    </source>
</evidence>
<dbReference type="InterPro" id="IPR011701">
    <property type="entry name" value="MFS"/>
</dbReference>
<comment type="caution">
    <text evidence="16">The sequence shown here is derived from an EMBL/GenBank/DDBJ whole genome shotgun (WGS) entry which is preliminary data.</text>
</comment>
<evidence type="ECO:0000256" key="1">
    <source>
        <dbReference type="ARBA" id="ARBA00003279"/>
    </source>
</evidence>
<evidence type="ECO:0000256" key="4">
    <source>
        <dbReference type="ARBA" id="ARBA00022448"/>
    </source>
</evidence>
<dbReference type="Proteomes" id="UP001596142">
    <property type="component" value="Unassembled WGS sequence"/>
</dbReference>
<keyword evidence="12" id="KW-0046">Antibiotic resistance</keyword>
<dbReference type="PANTHER" id="PTHR23501">
    <property type="entry name" value="MAJOR FACILITATOR SUPERFAMILY"/>
    <property type="match status" value="1"/>
</dbReference>
<feature type="transmembrane region" description="Helical" evidence="14">
    <location>
        <begin position="56"/>
        <end position="76"/>
    </location>
</feature>
<accession>A0ABW0YR72</accession>
<feature type="transmembrane region" description="Helical" evidence="14">
    <location>
        <begin position="145"/>
        <end position="167"/>
    </location>
</feature>
<evidence type="ECO:0000256" key="11">
    <source>
        <dbReference type="ARBA" id="ARBA00023136"/>
    </source>
</evidence>
<feature type="transmembrane region" description="Helical" evidence="14">
    <location>
        <begin position="22"/>
        <end position="44"/>
    </location>
</feature>
<evidence type="ECO:0000256" key="9">
    <source>
        <dbReference type="ARBA" id="ARBA00022989"/>
    </source>
</evidence>
<feature type="transmembrane region" description="Helical" evidence="14">
    <location>
        <begin position="88"/>
        <end position="105"/>
    </location>
</feature>
<dbReference type="SUPFAM" id="SSF103473">
    <property type="entry name" value="MFS general substrate transporter"/>
    <property type="match status" value="1"/>
</dbReference>
<gene>
    <name evidence="16" type="ORF">ACFPU1_14475</name>
</gene>
<keyword evidence="17" id="KW-1185">Reference proteome</keyword>
<evidence type="ECO:0000313" key="17">
    <source>
        <dbReference type="Proteomes" id="UP001596142"/>
    </source>
</evidence>
<evidence type="ECO:0000256" key="12">
    <source>
        <dbReference type="ARBA" id="ARBA00023251"/>
    </source>
</evidence>
<keyword evidence="7 14" id="KW-0812">Transmembrane</keyword>
<feature type="transmembrane region" description="Helical" evidence="14">
    <location>
        <begin position="325"/>
        <end position="344"/>
    </location>
</feature>
<dbReference type="Pfam" id="PF07690">
    <property type="entry name" value="MFS_1"/>
    <property type="match status" value="1"/>
</dbReference>
<feature type="transmembrane region" description="Helical" evidence="14">
    <location>
        <begin position="294"/>
        <end position="313"/>
    </location>
</feature>
<dbReference type="Gene3D" id="1.20.1720.10">
    <property type="entry name" value="Multidrug resistance protein D"/>
    <property type="match status" value="1"/>
</dbReference>
<evidence type="ECO:0000256" key="2">
    <source>
        <dbReference type="ARBA" id="ARBA00004651"/>
    </source>
</evidence>
<feature type="transmembrane region" description="Helical" evidence="14">
    <location>
        <begin position="206"/>
        <end position="223"/>
    </location>
</feature>
<evidence type="ECO:0000256" key="7">
    <source>
        <dbReference type="ARBA" id="ARBA00022692"/>
    </source>
</evidence>
<keyword evidence="10" id="KW-0406">Ion transport</keyword>
<evidence type="ECO:0000256" key="8">
    <source>
        <dbReference type="ARBA" id="ARBA00022781"/>
    </source>
</evidence>
<feature type="transmembrane region" description="Helical" evidence="14">
    <location>
        <begin position="111"/>
        <end position="133"/>
    </location>
</feature>
<evidence type="ECO:0000259" key="15">
    <source>
        <dbReference type="PROSITE" id="PS50850"/>
    </source>
</evidence>
<protein>
    <recommendedName>
        <fullName evidence="13">Tetracycline resistance protein</fullName>
    </recommendedName>
</protein>
<proteinExistence type="inferred from homology"/>
<keyword evidence="11 14" id="KW-0472">Membrane</keyword>
<keyword evidence="5" id="KW-0050">Antiport</keyword>
<evidence type="ECO:0000256" key="13">
    <source>
        <dbReference type="ARBA" id="ARBA00040630"/>
    </source>
</evidence>
<feature type="transmembrane region" description="Helical" evidence="14">
    <location>
        <begin position="390"/>
        <end position="412"/>
    </location>
</feature>
<evidence type="ECO:0000256" key="3">
    <source>
        <dbReference type="ARBA" id="ARBA00007520"/>
    </source>
</evidence>
<keyword evidence="9 14" id="KW-1133">Transmembrane helix</keyword>
<comment type="subcellular location">
    <subcellularLocation>
        <location evidence="2">Cell membrane</location>
        <topology evidence="2">Multi-pass membrane protein</topology>
    </subcellularLocation>
</comment>
<dbReference type="PANTHER" id="PTHR23501:SF188">
    <property type="entry name" value="TETRACYCLINE RESISTANCE PROTEIN"/>
    <property type="match status" value="1"/>
</dbReference>
<dbReference type="PRINTS" id="PR01036">
    <property type="entry name" value="TCRTETB"/>
</dbReference>
<comment type="function">
    <text evidence="1">Resistance to tetracycline by an active tetracycline efflux. This is an energy-dependent process that decreases the accumulation of the antibiotic in whole cells. This protein functions as a metal-tetracycline/H(+) antiporter.</text>
</comment>
<reference evidence="17" key="1">
    <citation type="journal article" date="2019" name="Int. J. Syst. Evol. Microbiol.">
        <title>The Global Catalogue of Microorganisms (GCM) 10K type strain sequencing project: providing services to taxonomists for standard genome sequencing and annotation.</title>
        <authorList>
            <consortium name="The Broad Institute Genomics Platform"/>
            <consortium name="The Broad Institute Genome Sequencing Center for Infectious Disease"/>
            <person name="Wu L."/>
            <person name="Ma J."/>
        </authorList>
    </citation>
    <scope>NUCLEOTIDE SEQUENCE [LARGE SCALE GENOMIC DNA]</scope>
    <source>
        <strain evidence="17">CECT 7184</strain>
    </source>
</reference>
<dbReference type="CDD" id="cd17321">
    <property type="entry name" value="MFS_MMR_MDR_like"/>
    <property type="match status" value="1"/>
</dbReference>